<gene>
    <name evidence="1" type="ORF">GCM10007884_46800</name>
    <name evidence="2" type="ORF">GGR33_004452</name>
</gene>
<keyword evidence="4" id="KW-1185">Reference proteome</keyword>
<reference evidence="4" key="2">
    <citation type="journal article" date="2019" name="Int. J. Syst. Evol. Microbiol.">
        <title>The Global Catalogue of Microorganisms (GCM) 10K type strain sequencing project: providing services to taxonomists for standard genome sequencing and annotation.</title>
        <authorList>
            <consortium name="The Broad Institute Genomics Platform"/>
            <consortium name="The Broad Institute Genome Sequencing Center for Infectious Disease"/>
            <person name="Wu L."/>
            <person name="Ma J."/>
        </authorList>
    </citation>
    <scope>NUCLEOTIDE SEQUENCE [LARGE SCALE GENOMIC DNA]</scope>
    <source>
        <strain evidence="4">NBRC 107710</strain>
    </source>
</reference>
<dbReference type="EMBL" id="JACIDN010000009">
    <property type="protein sequence ID" value="MBB3904926.1"/>
    <property type="molecule type" value="Genomic_DNA"/>
</dbReference>
<evidence type="ECO:0000313" key="4">
    <source>
        <dbReference type="Proteomes" id="UP001156881"/>
    </source>
</evidence>
<sequence length="85" mass="9591">MTPVARCLRKVDHASVVTDSTIVEQVGEALDELEAAYRRPSDKITALEEVLQAVSRRRTLETSPFGRFVYSSVERRQTSLARLRA</sequence>
<dbReference type="Proteomes" id="UP000517759">
    <property type="component" value="Unassembled WGS sequence"/>
</dbReference>
<dbReference type="EMBL" id="BSPG01000049">
    <property type="protein sequence ID" value="GLS46686.1"/>
    <property type="molecule type" value="Genomic_DNA"/>
</dbReference>
<reference evidence="1" key="4">
    <citation type="submission" date="2023-01" db="EMBL/GenBank/DDBJ databases">
        <title>Draft genome sequence of Methylobacterium brachythecii strain NBRC 107710.</title>
        <authorList>
            <person name="Sun Q."/>
            <person name="Mori K."/>
        </authorList>
    </citation>
    <scope>NUCLEOTIDE SEQUENCE</scope>
    <source>
        <strain evidence="1">NBRC 107710</strain>
    </source>
</reference>
<protein>
    <submittedName>
        <fullName evidence="2">Uncharacterized protein</fullName>
    </submittedName>
</protein>
<dbReference type="AlphaFoldDB" id="A0A7W6F996"/>
<reference evidence="2 3" key="3">
    <citation type="submission" date="2020-08" db="EMBL/GenBank/DDBJ databases">
        <title>Genomic Encyclopedia of Type Strains, Phase IV (KMG-IV): sequencing the most valuable type-strain genomes for metagenomic binning, comparative biology and taxonomic classification.</title>
        <authorList>
            <person name="Goeker M."/>
        </authorList>
    </citation>
    <scope>NUCLEOTIDE SEQUENCE [LARGE SCALE GENOMIC DNA]</scope>
    <source>
        <strain evidence="2 3">DSM 24105</strain>
    </source>
</reference>
<dbReference type="RefSeq" id="WP_183509414.1">
    <property type="nucleotide sequence ID" value="NZ_BSPG01000049.1"/>
</dbReference>
<organism evidence="2 3">
    <name type="scientific">Methylobacterium brachythecii</name>
    <dbReference type="NCBI Taxonomy" id="1176177"/>
    <lineage>
        <taxon>Bacteria</taxon>
        <taxon>Pseudomonadati</taxon>
        <taxon>Pseudomonadota</taxon>
        <taxon>Alphaproteobacteria</taxon>
        <taxon>Hyphomicrobiales</taxon>
        <taxon>Methylobacteriaceae</taxon>
        <taxon>Methylobacterium</taxon>
    </lineage>
</organism>
<reference evidence="1" key="1">
    <citation type="journal article" date="2014" name="Int. J. Syst. Evol. Microbiol.">
        <title>Complete genome of a new Firmicutes species belonging to the dominant human colonic microbiota ('Ruminococcus bicirculans') reveals two chromosomes and a selective capacity to utilize plant glucans.</title>
        <authorList>
            <consortium name="NISC Comparative Sequencing Program"/>
            <person name="Wegmann U."/>
            <person name="Louis P."/>
            <person name="Goesmann A."/>
            <person name="Henrissat B."/>
            <person name="Duncan S.H."/>
            <person name="Flint H.J."/>
        </authorList>
    </citation>
    <scope>NUCLEOTIDE SEQUENCE</scope>
    <source>
        <strain evidence="1">NBRC 107710</strain>
    </source>
</reference>
<evidence type="ECO:0000313" key="3">
    <source>
        <dbReference type="Proteomes" id="UP000517759"/>
    </source>
</evidence>
<name>A0A7W6F996_9HYPH</name>
<evidence type="ECO:0000313" key="1">
    <source>
        <dbReference type="EMBL" id="GLS46686.1"/>
    </source>
</evidence>
<evidence type="ECO:0000313" key="2">
    <source>
        <dbReference type="EMBL" id="MBB3904926.1"/>
    </source>
</evidence>
<comment type="caution">
    <text evidence="2">The sequence shown here is derived from an EMBL/GenBank/DDBJ whole genome shotgun (WGS) entry which is preliminary data.</text>
</comment>
<dbReference type="Proteomes" id="UP001156881">
    <property type="component" value="Unassembled WGS sequence"/>
</dbReference>
<proteinExistence type="predicted"/>
<accession>A0A7W6F996</accession>